<dbReference type="AlphaFoldDB" id="A0A1R0XHQ1"/>
<evidence type="ECO:0000256" key="1">
    <source>
        <dbReference type="ARBA" id="ARBA00022475"/>
    </source>
</evidence>
<keyword evidence="5" id="KW-0378">Hydrolase</keyword>
<evidence type="ECO:0000256" key="2">
    <source>
        <dbReference type="ARBA" id="ARBA00022654"/>
    </source>
</evidence>
<organism evidence="9 10">
    <name type="scientific">Paenibacillus odorifer</name>
    <dbReference type="NCBI Taxonomy" id="189426"/>
    <lineage>
        <taxon>Bacteria</taxon>
        <taxon>Bacillati</taxon>
        <taxon>Bacillota</taxon>
        <taxon>Bacilli</taxon>
        <taxon>Bacillales</taxon>
        <taxon>Paenibacillaceae</taxon>
        <taxon>Paenibacillus</taxon>
    </lineage>
</organism>
<keyword evidence="7 8" id="KW-0472">Membrane</keyword>
<dbReference type="InterPro" id="IPR006741">
    <property type="entry name" value="AgrB"/>
</dbReference>
<comment type="caution">
    <text evidence="9">The sequence shown here is derived from an EMBL/GenBank/DDBJ whole genome shotgun (WGS) entry which is preliminary data.</text>
</comment>
<evidence type="ECO:0000313" key="9">
    <source>
        <dbReference type="EMBL" id="OMD34582.1"/>
    </source>
</evidence>
<sequence length="175" mass="19366">MNHLAFRIVSAIKKTNPEQTHSIEVMQYALSIILNTLFIITVSLLIGGFTGQLMGTLIALLSFGLLRICSGGAHLKTATACNITSIFICSLIPHLTFLTHSYLLWINLFSMISMILFAPNPDRNAQLSKDWYLGLKLLSILLVLANFWINSSVIGLAFFIQSLTVIIPLQGRSSR</sequence>
<dbReference type="Pfam" id="PF04647">
    <property type="entry name" value="AgrB"/>
    <property type="match status" value="1"/>
</dbReference>
<feature type="transmembrane region" description="Helical" evidence="8">
    <location>
        <begin position="102"/>
        <end position="119"/>
    </location>
</feature>
<evidence type="ECO:0000256" key="4">
    <source>
        <dbReference type="ARBA" id="ARBA00022692"/>
    </source>
</evidence>
<dbReference type="GO" id="GO:0016020">
    <property type="term" value="C:membrane"/>
    <property type="evidence" value="ECO:0007669"/>
    <property type="project" value="InterPro"/>
</dbReference>
<dbReference type="GO" id="GO:0008233">
    <property type="term" value="F:peptidase activity"/>
    <property type="evidence" value="ECO:0007669"/>
    <property type="project" value="UniProtKB-KW"/>
</dbReference>
<evidence type="ECO:0000256" key="3">
    <source>
        <dbReference type="ARBA" id="ARBA00022670"/>
    </source>
</evidence>
<evidence type="ECO:0000256" key="8">
    <source>
        <dbReference type="SAM" id="Phobius"/>
    </source>
</evidence>
<keyword evidence="4 8" id="KW-0812">Transmembrane</keyword>
<keyword evidence="1" id="KW-1003">Cell membrane</keyword>
<evidence type="ECO:0000256" key="6">
    <source>
        <dbReference type="ARBA" id="ARBA00022989"/>
    </source>
</evidence>
<evidence type="ECO:0000256" key="7">
    <source>
        <dbReference type="ARBA" id="ARBA00023136"/>
    </source>
</evidence>
<keyword evidence="2" id="KW-0673">Quorum sensing</keyword>
<reference evidence="9 10" key="1">
    <citation type="submission" date="2016-10" db="EMBL/GenBank/DDBJ databases">
        <title>Paenibacillus species isolates.</title>
        <authorList>
            <person name="Beno S.M."/>
        </authorList>
    </citation>
    <scope>NUCLEOTIDE SEQUENCE [LARGE SCALE GENOMIC DNA]</scope>
    <source>
        <strain evidence="9 10">FSL H7-0710</strain>
    </source>
</reference>
<feature type="transmembrane region" description="Helical" evidence="8">
    <location>
        <begin position="28"/>
        <end position="47"/>
    </location>
</feature>
<dbReference type="Proteomes" id="UP000187439">
    <property type="component" value="Unassembled WGS sequence"/>
</dbReference>
<gene>
    <name evidence="9" type="ORF">BSK52_28970</name>
</gene>
<protein>
    <recommendedName>
        <fullName evidence="11">Accessory regulator AgrB</fullName>
    </recommendedName>
</protein>
<proteinExistence type="predicted"/>
<evidence type="ECO:0008006" key="11">
    <source>
        <dbReference type="Google" id="ProtNLM"/>
    </source>
</evidence>
<dbReference type="GO" id="GO:0006508">
    <property type="term" value="P:proteolysis"/>
    <property type="evidence" value="ECO:0007669"/>
    <property type="project" value="UniProtKB-KW"/>
</dbReference>
<evidence type="ECO:0000256" key="5">
    <source>
        <dbReference type="ARBA" id="ARBA00022801"/>
    </source>
</evidence>
<dbReference type="EMBL" id="MPTC01000054">
    <property type="protein sequence ID" value="OMD34582.1"/>
    <property type="molecule type" value="Genomic_DNA"/>
</dbReference>
<evidence type="ECO:0000313" key="10">
    <source>
        <dbReference type="Proteomes" id="UP000187439"/>
    </source>
</evidence>
<keyword evidence="3" id="KW-0645">Protease</keyword>
<dbReference type="GO" id="GO:0009372">
    <property type="term" value="P:quorum sensing"/>
    <property type="evidence" value="ECO:0007669"/>
    <property type="project" value="UniProtKB-KW"/>
</dbReference>
<accession>A0A1R0XHQ1</accession>
<keyword evidence="6 8" id="KW-1133">Transmembrane helix</keyword>
<name>A0A1R0XHQ1_9BACL</name>
<feature type="transmembrane region" description="Helical" evidence="8">
    <location>
        <begin position="53"/>
        <end position="70"/>
    </location>
</feature>
<dbReference type="SMART" id="SM00793">
    <property type="entry name" value="AgrB"/>
    <property type="match status" value="1"/>
</dbReference>